<feature type="region of interest" description="Disordered" evidence="1">
    <location>
        <begin position="95"/>
        <end position="153"/>
    </location>
</feature>
<keyword evidence="4" id="KW-1185">Reference proteome</keyword>
<keyword evidence="2" id="KW-0472">Membrane</keyword>
<protein>
    <submittedName>
        <fullName evidence="3">Uncharacterized protein</fullName>
    </submittedName>
</protein>
<feature type="transmembrane region" description="Helical" evidence="2">
    <location>
        <begin position="434"/>
        <end position="453"/>
    </location>
</feature>
<dbReference type="GO" id="GO:0030041">
    <property type="term" value="P:actin filament polymerization"/>
    <property type="evidence" value="ECO:0007669"/>
    <property type="project" value="TreeGrafter"/>
</dbReference>
<dbReference type="PRINTS" id="PR01217">
    <property type="entry name" value="PRICHEXTENSN"/>
</dbReference>
<feature type="compositionally biased region" description="Pro residues" evidence="1">
    <location>
        <begin position="177"/>
        <end position="186"/>
    </location>
</feature>
<keyword evidence="2" id="KW-1133">Transmembrane helix</keyword>
<organism evidence="3 4">
    <name type="scientific">Cymbomonas tetramitiformis</name>
    <dbReference type="NCBI Taxonomy" id="36881"/>
    <lineage>
        <taxon>Eukaryota</taxon>
        <taxon>Viridiplantae</taxon>
        <taxon>Chlorophyta</taxon>
        <taxon>Pyramimonadophyceae</taxon>
        <taxon>Pyramimonadales</taxon>
        <taxon>Pyramimonadaceae</taxon>
        <taxon>Cymbomonas</taxon>
    </lineage>
</organism>
<keyword evidence="2" id="KW-0812">Transmembrane</keyword>
<comment type="caution">
    <text evidence="3">The sequence shown here is derived from an EMBL/GenBank/DDBJ whole genome shotgun (WGS) entry which is preliminary data.</text>
</comment>
<gene>
    <name evidence="3" type="ORF">CYMTET_47939</name>
</gene>
<feature type="region of interest" description="Disordered" evidence="1">
    <location>
        <begin position="177"/>
        <end position="199"/>
    </location>
</feature>
<dbReference type="InterPro" id="IPR051412">
    <property type="entry name" value="Formin_Homology_Diaphanous_sf"/>
</dbReference>
<accession>A0AAE0BV66</accession>
<dbReference type="PANTHER" id="PTHR45691">
    <property type="entry name" value="PROTEIN DIAPHANOUS"/>
    <property type="match status" value="1"/>
</dbReference>
<reference evidence="3 4" key="1">
    <citation type="journal article" date="2015" name="Genome Biol. Evol.">
        <title>Comparative Genomics of a Bacterivorous Green Alga Reveals Evolutionary Causalities and Consequences of Phago-Mixotrophic Mode of Nutrition.</title>
        <authorList>
            <person name="Burns J.A."/>
            <person name="Paasch A."/>
            <person name="Narechania A."/>
            <person name="Kim E."/>
        </authorList>
    </citation>
    <scope>NUCLEOTIDE SEQUENCE [LARGE SCALE GENOMIC DNA]</scope>
    <source>
        <strain evidence="3 4">PLY_AMNH</strain>
    </source>
</reference>
<proteinExistence type="predicted"/>
<dbReference type="PANTHER" id="PTHR45691:SF6">
    <property type="entry name" value="PROTEIN DIAPHANOUS"/>
    <property type="match status" value="1"/>
</dbReference>
<sequence length="602" mass="65198">MPADPACQEHIAAGQAALCMGDPLVGPFIPIYAENRVDLKVRMNLTTYSLLYDEEVGFTEAYQELLTGMTAKMREEFDLAVTASALAVVLHTVETDPDNPDTAQQPARLPAHARAHHVRADSVLTTAAAPVPPTPLAPTATPPPPPLPPPPSPPLPPPPWPPPPPPYPPPPPSPPAMPHPPFPPSGAPTTAAPTTTWTHGPTLTPIYDVSVTTVTASETTASQLLLLAMMQLSSSTPAPVATGSVQSAQTTSVSGYDRSYVSIDPHILYARVTVESSEEDAWVEATRAEYLDGRGANCVRSWSDASVTDISAYDAYIATNDGTLCAASAEQNTPSAEPLPAGTSFGAYATRTWVVYGGYTRYYLRERCYTMRPTIPEVEEAYCKESDLFDFMEMLLRYRHNLNESMSAASAQDVEAPYFNDGSAYRKNPTGRTLARSVFIFLLILCITFVSLYSRASVAELRMCSAYDALDRQVHFAYAALRESLSNSESAGDSVCAFDPHTSVLRITSNASQTLALYSTTLRADRTQYLMTRDAQGFAHKTVVSMELAGVAYMMRAQHCPVALSEVRMADVTVSVDTESTVRKINVLTRGKIAECLGRIKF</sequence>
<evidence type="ECO:0000313" key="4">
    <source>
        <dbReference type="Proteomes" id="UP001190700"/>
    </source>
</evidence>
<name>A0AAE0BV66_9CHLO</name>
<dbReference type="GO" id="GO:0005884">
    <property type="term" value="C:actin filament"/>
    <property type="evidence" value="ECO:0007669"/>
    <property type="project" value="TreeGrafter"/>
</dbReference>
<evidence type="ECO:0000313" key="3">
    <source>
        <dbReference type="EMBL" id="KAK3242367.1"/>
    </source>
</evidence>
<dbReference type="AlphaFoldDB" id="A0AAE0BV66"/>
<feature type="compositionally biased region" description="Low complexity" evidence="1">
    <location>
        <begin position="187"/>
        <end position="199"/>
    </location>
</feature>
<evidence type="ECO:0000256" key="2">
    <source>
        <dbReference type="SAM" id="Phobius"/>
    </source>
</evidence>
<feature type="compositionally biased region" description="Pro residues" evidence="1">
    <location>
        <begin position="130"/>
        <end position="153"/>
    </location>
</feature>
<dbReference type="Proteomes" id="UP001190700">
    <property type="component" value="Unassembled WGS sequence"/>
</dbReference>
<dbReference type="EMBL" id="LGRX02033186">
    <property type="protein sequence ID" value="KAK3242367.1"/>
    <property type="molecule type" value="Genomic_DNA"/>
</dbReference>
<evidence type="ECO:0000256" key="1">
    <source>
        <dbReference type="SAM" id="MobiDB-lite"/>
    </source>
</evidence>